<protein>
    <submittedName>
        <fullName evidence="1">Uncharacterized protein</fullName>
    </submittedName>
</protein>
<proteinExistence type="predicted"/>
<sequence length="153" mass="17109">MNSRRENHVEIIANRLVEQKIDLKPISWGIAEADVLKPPEQIIPFSLAADSPEKGKNYFPTDSPVLSLASEDGSYLVRIFPKASGQGAVAVLIRGEVGSDSSQTERREVNEPEFILVIEDQEFHFDEERIVSLPFFPASSIQMVVRPKRTSSE</sequence>
<evidence type="ECO:0000313" key="2">
    <source>
        <dbReference type="Proteomes" id="UP000777784"/>
    </source>
</evidence>
<dbReference type="EMBL" id="JAHJDP010000097">
    <property type="protein sequence ID" value="MBU2692607.1"/>
    <property type="molecule type" value="Genomic_DNA"/>
</dbReference>
<accession>A0A948S0J0</accession>
<dbReference type="AlphaFoldDB" id="A0A948S0J0"/>
<name>A0A948S0J0_UNCEI</name>
<dbReference type="Proteomes" id="UP000777784">
    <property type="component" value="Unassembled WGS sequence"/>
</dbReference>
<comment type="caution">
    <text evidence="1">The sequence shown here is derived from an EMBL/GenBank/DDBJ whole genome shotgun (WGS) entry which is preliminary data.</text>
</comment>
<evidence type="ECO:0000313" key="1">
    <source>
        <dbReference type="EMBL" id="MBU2692607.1"/>
    </source>
</evidence>
<organism evidence="1 2">
    <name type="scientific">Eiseniibacteriota bacterium</name>
    <dbReference type="NCBI Taxonomy" id="2212470"/>
    <lineage>
        <taxon>Bacteria</taxon>
        <taxon>Candidatus Eiseniibacteriota</taxon>
    </lineage>
</organism>
<gene>
    <name evidence="1" type="ORF">KJ970_16960</name>
</gene>
<reference evidence="1" key="1">
    <citation type="submission" date="2021-05" db="EMBL/GenBank/DDBJ databases">
        <title>Energy efficiency and biological interactions define the core microbiome of deep oligotrophic groundwater.</title>
        <authorList>
            <person name="Mehrshad M."/>
            <person name="Lopez-Fernandez M."/>
            <person name="Bell E."/>
            <person name="Bernier-Latmani R."/>
            <person name="Bertilsson S."/>
            <person name="Dopson M."/>
        </authorList>
    </citation>
    <scope>NUCLEOTIDE SEQUENCE</scope>
    <source>
        <strain evidence="1">Modern_marine.mb.64</strain>
    </source>
</reference>